<dbReference type="PANTHER" id="PTHR37946:SF1">
    <property type="entry name" value="SLL1969 PROTEIN"/>
    <property type="match status" value="1"/>
</dbReference>
<dbReference type="Proteomes" id="UP000317977">
    <property type="component" value="Unassembled WGS sequence"/>
</dbReference>
<reference evidence="2 3" key="1">
    <citation type="submission" date="2019-02" db="EMBL/GenBank/DDBJ databases">
        <title>Deep-cultivation of Planctomycetes and their phenomic and genomic characterization uncovers novel biology.</title>
        <authorList>
            <person name="Wiegand S."/>
            <person name="Jogler M."/>
            <person name="Boedeker C."/>
            <person name="Pinto D."/>
            <person name="Vollmers J."/>
            <person name="Rivas-Marin E."/>
            <person name="Kohn T."/>
            <person name="Peeters S.H."/>
            <person name="Heuer A."/>
            <person name="Rast P."/>
            <person name="Oberbeckmann S."/>
            <person name="Bunk B."/>
            <person name="Jeske O."/>
            <person name="Meyerdierks A."/>
            <person name="Storesund J.E."/>
            <person name="Kallscheuer N."/>
            <person name="Luecker S."/>
            <person name="Lage O.M."/>
            <person name="Pohl T."/>
            <person name="Merkel B.J."/>
            <person name="Hornburger P."/>
            <person name="Mueller R.-W."/>
            <person name="Bruemmer F."/>
            <person name="Labrenz M."/>
            <person name="Spormann A.M."/>
            <person name="Op Den Camp H."/>
            <person name="Overmann J."/>
            <person name="Amann R."/>
            <person name="Jetten M.S.M."/>
            <person name="Mascher T."/>
            <person name="Medema M.H."/>
            <person name="Devos D.P."/>
            <person name="Kaster A.-K."/>
            <person name="Ovreas L."/>
            <person name="Rohde M."/>
            <person name="Galperin M.Y."/>
            <person name="Jogler C."/>
        </authorList>
    </citation>
    <scope>NUCLEOTIDE SEQUENCE [LARGE SCALE GENOMIC DNA]</scope>
    <source>
        <strain evidence="2 3">Poly59</strain>
    </source>
</reference>
<organism evidence="2 3">
    <name type="scientific">Rubripirellula reticaptiva</name>
    <dbReference type="NCBI Taxonomy" id="2528013"/>
    <lineage>
        <taxon>Bacteria</taxon>
        <taxon>Pseudomonadati</taxon>
        <taxon>Planctomycetota</taxon>
        <taxon>Planctomycetia</taxon>
        <taxon>Pirellulales</taxon>
        <taxon>Pirellulaceae</taxon>
        <taxon>Rubripirellula</taxon>
    </lineage>
</organism>
<dbReference type="SUPFAM" id="SSF53474">
    <property type="entry name" value="alpha/beta-Hydrolases"/>
    <property type="match status" value="1"/>
</dbReference>
<dbReference type="RefSeq" id="WP_146532131.1">
    <property type="nucleotide sequence ID" value="NZ_SJPX01000001.1"/>
</dbReference>
<sequence>MRFFWAALFAAMPSTNVSVRRHFGILLFGLMCVFTNATNPTVGCAQPPTTIGDAGWLEMVVPSQNGRVRWSDVSEAMAESIRLDKESVRSMFPDGEINLADDSVMLMLLGANLVLGQRGSIAMTSDADGNRSIKLRVKIPESDSATKLGALGTQRLANVTINIDEDWALRTANKPLAICLHGLKSNPEIFGALRNELRQAGYATATVSYDDRRSIVESANLISNKCETLFRNARVKPRLALIGHSMGGLVAREWTENPALPNQRITTLITVASPHLGSNWATMPPLINLLADGTLEGRDLVNLLLHLPSSPGVRDLEPGSKMLETMNGRPRQNNVRYTAIVGTHCPINAEESRELRSAIRQLDQAESFTRLIRPRILPLLNDCDELIEGKGDGVVAVSSGMIPGVADTVLVPLAHSEMIARLPAGKPNPVWQLILDRLGAVD</sequence>
<proteinExistence type="predicted"/>
<dbReference type="InterPro" id="IPR029058">
    <property type="entry name" value="AB_hydrolase_fold"/>
</dbReference>
<evidence type="ECO:0000313" key="2">
    <source>
        <dbReference type="EMBL" id="TWU57194.1"/>
    </source>
</evidence>
<dbReference type="GO" id="GO:0016788">
    <property type="term" value="F:hydrolase activity, acting on ester bonds"/>
    <property type="evidence" value="ECO:0007669"/>
    <property type="project" value="InterPro"/>
</dbReference>
<evidence type="ECO:0000313" key="3">
    <source>
        <dbReference type="Proteomes" id="UP000317977"/>
    </source>
</evidence>
<evidence type="ECO:0000259" key="1">
    <source>
        <dbReference type="Pfam" id="PF07819"/>
    </source>
</evidence>
<dbReference type="AlphaFoldDB" id="A0A5C6F9S9"/>
<feature type="domain" description="GPI inositol-deacylase PGAP1-like alpha/beta" evidence="1">
    <location>
        <begin position="229"/>
        <end position="278"/>
    </location>
</feature>
<name>A0A5C6F9S9_9BACT</name>
<gene>
    <name evidence="2" type="ORF">Poly59_01000</name>
</gene>
<dbReference type="Pfam" id="PF07819">
    <property type="entry name" value="PGAP1"/>
    <property type="match status" value="1"/>
</dbReference>
<protein>
    <submittedName>
        <fullName evidence="2">PGAP1-like protein</fullName>
    </submittedName>
</protein>
<dbReference type="EMBL" id="SJPX01000001">
    <property type="protein sequence ID" value="TWU57194.1"/>
    <property type="molecule type" value="Genomic_DNA"/>
</dbReference>
<dbReference type="InterPro" id="IPR012908">
    <property type="entry name" value="PGAP1-ab_dom-like"/>
</dbReference>
<dbReference type="PANTHER" id="PTHR37946">
    <property type="entry name" value="SLL1969 PROTEIN"/>
    <property type="match status" value="1"/>
</dbReference>
<comment type="caution">
    <text evidence="2">The sequence shown here is derived from an EMBL/GenBank/DDBJ whole genome shotgun (WGS) entry which is preliminary data.</text>
</comment>
<dbReference type="Gene3D" id="3.40.50.1820">
    <property type="entry name" value="alpha/beta hydrolase"/>
    <property type="match status" value="1"/>
</dbReference>
<keyword evidence="3" id="KW-1185">Reference proteome</keyword>
<accession>A0A5C6F9S9</accession>
<dbReference type="OrthoDB" id="556502at2"/>